<dbReference type="Proteomes" id="UP000195521">
    <property type="component" value="Unassembled WGS sequence"/>
</dbReference>
<dbReference type="RefSeq" id="XP_028547265.1">
    <property type="nucleotide sequence ID" value="XM_028691464.1"/>
</dbReference>
<keyword evidence="1" id="KW-0812">Transmembrane</keyword>
<dbReference type="OrthoDB" id="387985at2759"/>
<dbReference type="EMBL" id="BDQF01000612">
    <property type="protein sequence ID" value="GAW84676.1"/>
    <property type="molecule type" value="Genomic_DNA"/>
</dbReference>
<proteinExistence type="predicted"/>
<evidence type="ECO:0000313" key="3">
    <source>
        <dbReference type="Proteomes" id="UP000195521"/>
    </source>
</evidence>
<gene>
    <name evidence="2" type="ORF">PGO_004350</name>
</gene>
<name>A0A1Y1JPX2_PLAGO</name>
<dbReference type="Pfam" id="PF05795">
    <property type="entry name" value="Plasmodium_Vir"/>
    <property type="match status" value="1"/>
</dbReference>
<keyword evidence="1" id="KW-1133">Transmembrane helix</keyword>
<keyword evidence="3" id="KW-1185">Reference proteome</keyword>
<dbReference type="AlphaFoldDB" id="A0A1Y1JPX2"/>
<dbReference type="InterPro" id="IPR008780">
    <property type="entry name" value="Plasmodium_Vir"/>
</dbReference>
<sequence>MPPKEADKFTKTHLPSVKFYKMLDNDFSKLVSFRVEYCSNFPSTYGRNKKIKELCVLYINYLKKQDNILRKYNYNEDYCKLISYWVSERLLETNNIEPDKSILAFSDIQDFWSKATKLDPTNYKCLPYSDIYNFYNNWEKAKKLYDYYIDFDDLKNMTNNCGEKCEELCRYLNEANDIYKSYNDYCSGNENNLCPLSKDEYVKCHPKSLLKMFNCNTSTDVKILPQEELYAEGYEEGPSREGGTSIEEGYSTEADPIIEGVPSIEDVLSIEEARSTPFSKEDSKEDSELIRGEWKHLITFGNSLLGLVLASMLFGVLYIVNDNYINLYNFTYI</sequence>
<accession>A0A1Y1JPX2</accession>
<reference evidence="3" key="1">
    <citation type="submission" date="2017-04" db="EMBL/GenBank/DDBJ databases">
        <title>Plasmodium gonderi genome.</title>
        <authorList>
            <person name="Arisue N."/>
            <person name="Honma H."/>
            <person name="Kawai S."/>
            <person name="Tougan T."/>
            <person name="Tanabe K."/>
            <person name="Horii T."/>
        </authorList>
    </citation>
    <scope>NUCLEOTIDE SEQUENCE [LARGE SCALE GENOMIC DNA]</scope>
    <source>
        <strain evidence="3">ATCC 30045</strain>
    </source>
</reference>
<feature type="transmembrane region" description="Helical" evidence="1">
    <location>
        <begin position="297"/>
        <end position="320"/>
    </location>
</feature>
<feature type="non-terminal residue" evidence="2">
    <location>
        <position position="333"/>
    </location>
</feature>
<organism evidence="2 3">
    <name type="scientific">Plasmodium gonderi</name>
    <dbReference type="NCBI Taxonomy" id="77519"/>
    <lineage>
        <taxon>Eukaryota</taxon>
        <taxon>Sar</taxon>
        <taxon>Alveolata</taxon>
        <taxon>Apicomplexa</taxon>
        <taxon>Aconoidasida</taxon>
        <taxon>Haemosporida</taxon>
        <taxon>Plasmodiidae</taxon>
        <taxon>Plasmodium</taxon>
        <taxon>Plasmodium (Plasmodium)</taxon>
    </lineage>
</organism>
<protein>
    <submittedName>
        <fullName evidence="2">Variable surface protein</fullName>
    </submittedName>
</protein>
<evidence type="ECO:0000313" key="2">
    <source>
        <dbReference type="EMBL" id="GAW84676.1"/>
    </source>
</evidence>
<keyword evidence="1" id="KW-0472">Membrane</keyword>
<comment type="caution">
    <text evidence="2">The sequence shown here is derived from an EMBL/GenBank/DDBJ whole genome shotgun (WGS) entry which is preliminary data.</text>
</comment>
<evidence type="ECO:0000256" key="1">
    <source>
        <dbReference type="SAM" id="Phobius"/>
    </source>
</evidence>
<dbReference type="GeneID" id="39745484"/>